<name>A0A4Y2JBP3_ARAVE</name>
<organism evidence="2 3">
    <name type="scientific">Araneus ventricosus</name>
    <name type="common">Orbweaver spider</name>
    <name type="synonym">Epeira ventricosa</name>
    <dbReference type="NCBI Taxonomy" id="182803"/>
    <lineage>
        <taxon>Eukaryota</taxon>
        <taxon>Metazoa</taxon>
        <taxon>Ecdysozoa</taxon>
        <taxon>Arthropoda</taxon>
        <taxon>Chelicerata</taxon>
        <taxon>Arachnida</taxon>
        <taxon>Araneae</taxon>
        <taxon>Araneomorphae</taxon>
        <taxon>Entelegynae</taxon>
        <taxon>Araneoidea</taxon>
        <taxon>Araneidae</taxon>
        <taxon>Araneus</taxon>
    </lineage>
</organism>
<dbReference type="EMBL" id="BGPR01003328">
    <property type="protein sequence ID" value="GBM86636.1"/>
    <property type="molecule type" value="Genomic_DNA"/>
</dbReference>
<accession>A0A4Y2JBP3</accession>
<dbReference type="Proteomes" id="UP000499080">
    <property type="component" value="Unassembled WGS sequence"/>
</dbReference>
<gene>
    <name evidence="2" type="ORF">AVEN_71837_1</name>
</gene>
<evidence type="ECO:0000256" key="1">
    <source>
        <dbReference type="SAM" id="MobiDB-lite"/>
    </source>
</evidence>
<evidence type="ECO:0000313" key="3">
    <source>
        <dbReference type="Proteomes" id="UP000499080"/>
    </source>
</evidence>
<proteinExistence type="predicted"/>
<feature type="compositionally biased region" description="Low complexity" evidence="1">
    <location>
        <begin position="119"/>
        <end position="132"/>
    </location>
</feature>
<reference evidence="2 3" key="1">
    <citation type="journal article" date="2019" name="Sci. Rep.">
        <title>Orb-weaving spider Araneus ventricosus genome elucidates the spidroin gene catalogue.</title>
        <authorList>
            <person name="Kono N."/>
            <person name="Nakamura H."/>
            <person name="Ohtoshi R."/>
            <person name="Moran D.A.P."/>
            <person name="Shinohara A."/>
            <person name="Yoshida Y."/>
            <person name="Fujiwara M."/>
            <person name="Mori M."/>
            <person name="Tomita M."/>
            <person name="Arakawa K."/>
        </authorList>
    </citation>
    <scope>NUCLEOTIDE SEQUENCE [LARGE SCALE GENOMIC DNA]</scope>
</reference>
<protein>
    <submittedName>
        <fullName evidence="2">Uncharacterized protein</fullName>
    </submittedName>
</protein>
<evidence type="ECO:0000313" key="2">
    <source>
        <dbReference type="EMBL" id="GBM86636.1"/>
    </source>
</evidence>
<comment type="caution">
    <text evidence="2">The sequence shown here is derived from an EMBL/GenBank/DDBJ whole genome shotgun (WGS) entry which is preliminary data.</text>
</comment>
<feature type="compositionally biased region" description="Polar residues" evidence="1">
    <location>
        <begin position="74"/>
        <end position="89"/>
    </location>
</feature>
<feature type="compositionally biased region" description="Basic and acidic residues" evidence="1">
    <location>
        <begin position="95"/>
        <end position="105"/>
    </location>
</feature>
<feature type="region of interest" description="Disordered" evidence="1">
    <location>
        <begin position="72"/>
        <end position="159"/>
    </location>
</feature>
<keyword evidence="3" id="KW-1185">Reference proteome</keyword>
<sequence>MTKKRLMPKIPEAEDIRRKEPKYGVNQKKYYDKHHRVKDLQELELGQVVWITDQRSLWEDKSKACCSSVLLGRNSESYHPTQPFPSSGQLEYDQDATRELPDFPRDSSPVSLSDDMPGTPSLSRSSSTTPSTFNAPRSPEQFYRTRSGRTVRPPDRLDL</sequence>
<dbReference type="OrthoDB" id="8038132at2759"/>
<dbReference type="AlphaFoldDB" id="A0A4Y2JBP3"/>